<evidence type="ECO:0000313" key="2">
    <source>
        <dbReference type="EMBL" id="QJA79174.1"/>
    </source>
</evidence>
<dbReference type="EMBL" id="MT142370">
    <property type="protein sequence ID" value="QJA79174.1"/>
    <property type="molecule type" value="Genomic_DNA"/>
</dbReference>
<evidence type="ECO:0000256" key="1">
    <source>
        <dbReference type="SAM" id="MobiDB-lite"/>
    </source>
</evidence>
<protein>
    <submittedName>
        <fullName evidence="2">Putative tail assembly chaperone</fullName>
    </submittedName>
</protein>
<proteinExistence type="predicted"/>
<sequence length="125" mass="13532">MVEINWIGGEHEFALRLGELRALQDKCDAGPEEVFNRLRLGTWRVDDILETIRLGLIGGGLEKAEARKVINTVEGNPLVQFKLVAITILADALIGVEDDPVGEPRGEVASPENGASPKSTTTDDI</sequence>
<dbReference type="InterPro" id="IPR021791">
    <property type="entry name" value="Phage_TAC_11"/>
</dbReference>
<gene>
    <name evidence="2" type="ORF">MM415A00937_0004</name>
</gene>
<dbReference type="AlphaFoldDB" id="A0A6M3KBY0"/>
<organism evidence="2">
    <name type="scientific">viral metagenome</name>
    <dbReference type="NCBI Taxonomy" id="1070528"/>
    <lineage>
        <taxon>unclassified sequences</taxon>
        <taxon>metagenomes</taxon>
        <taxon>organismal metagenomes</taxon>
    </lineage>
</organism>
<name>A0A6M3KBY0_9ZZZZ</name>
<dbReference type="Pfam" id="PF11836">
    <property type="entry name" value="Phage_TAC_11"/>
    <property type="match status" value="1"/>
</dbReference>
<feature type="region of interest" description="Disordered" evidence="1">
    <location>
        <begin position="100"/>
        <end position="125"/>
    </location>
</feature>
<feature type="compositionally biased region" description="Polar residues" evidence="1">
    <location>
        <begin position="116"/>
        <end position="125"/>
    </location>
</feature>
<reference evidence="2" key="1">
    <citation type="submission" date="2020-03" db="EMBL/GenBank/DDBJ databases">
        <title>The deep terrestrial virosphere.</title>
        <authorList>
            <person name="Holmfeldt K."/>
            <person name="Nilsson E."/>
            <person name="Simone D."/>
            <person name="Lopez-Fernandez M."/>
            <person name="Wu X."/>
            <person name="de Brujin I."/>
            <person name="Lundin D."/>
            <person name="Andersson A."/>
            <person name="Bertilsson S."/>
            <person name="Dopson M."/>
        </authorList>
    </citation>
    <scope>NUCLEOTIDE SEQUENCE</scope>
    <source>
        <strain evidence="2">MM415A00937</strain>
    </source>
</reference>
<accession>A0A6M3KBY0</accession>